<dbReference type="AlphaFoldDB" id="A0A316WAK1"/>
<evidence type="ECO:0000313" key="2">
    <source>
        <dbReference type="Proteomes" id="UP000236413"/>
    </source>
</evidence>
<sequence>MMPDYHNIFNDMIEKKDPNLKTDCEIILRKNRLSVLDIISLNKIIFGKVTQDPGKENQKYRAYDRNVIIEMLQYGQKHKLNNTQLAQHFNLSRNTVAKWKKNIILNSTDVG</sequence>
<dbReference type="EMBL" id="PPEG02000011">
    <property type="protein sequence ID" value="PWN58404.1"/>
    <property type="molecule type" value="Genomic_DNA"/>
</dbReference>
<dbReference type="Gene3D" id="1.10.10.60">
    <property type="entry name" value="Homeodomain-like"/>
    <property type="match status" value="1"/>
</dbReference>
<dbReference type="SUPFAM" id="SSF48295">
    <property type="entry name" value="TrpR-like"/>
    <property type="match status" value="1"/>
</dbReference>
<gene>
    <name evidence="1" type="ORF">C1634_022895</name>
</gene>
<organism evidence="1 2">
    <name type="scientific">Chryseobacterium viscerum</name>
    <dbReference type="NCBI Taxonomy" id="1037377"/>
    <lineage>
        <taxon>Bacteria</taxon>
        <taxon>Pseudomonadati</taxon>
        <taxon>Bacteroidota</taxon>
        <taxon>Flavobacteriia</taxon>
        <taxon>Flavobacteriales</taxon>
        <taxon>Weeksellaceae</taxon>
        <taxon>Chryseobacterium group</taxon>
        <taxon>Chryseobacterium</taxon>
    </lineage>
</organism>
<reference evidence="1 2" key="1">
    <citation type="submission" date="2018-04" db="EMBL/GenBank/DDBJ databases">
        <title>Chryseobacterium oncorhynchi 701B-08T from rainbow trout, and Chryseobacterium viscerum 687B-08T from diseased fish.</title>
        <authorList>
            <person name="Jeong J.-J."/>
            <person name="Lee Y.J."/>
            <person name="Pathiraja D."/>
            <person name="Park B."/>
            <person name="Choi I.-G."/>
            <person name="Kim K.D."/>
        </authorList>
    </citation>
    <scope>NUCLEOTIDE SEQUENCE [LARGE SCALE GENOMIC DNA]</scope>
    <source>
        <strain evidence="1 2">687B-08</strain>
    </source>
</reference>
<dbReference type="RefSeq" id="WP_103232677.1">
    <property type="nucleotide sequence ID" value="NZ_PPEG02000011.1"/>
</dbReference>
<dbReference type="Proteomes" id="UP000236413">
    <property type="component" value="Unassembled WGS sequence"/>
</dbReference>
<comment type="caution">
    <text evidence="1">The sequence shown here is derived from an EMBL/GenBank/DDBJ whole genome shotgun (WGS) entry which is preliminary data.</text>
</comment>
<name>A0A316WAK1_9FLAO</name>
<dbReference type="GO" id="GO:0043565">
    <property type="term" value="F:sequence-specific DNA binding"/>
    <property type="evidence" value="ECO:0007669"/>
    <property type="project" value="InterPro"/>
</dbReference>
<evidence type="ECO:0000313" key="1">
    <source>
        <dbReference type="EMBL" id="PWN58404.1"/>
    </source>
</evidence>
<protein>
    <submittedName>
        <fullName evidence="1">Transposase</fullName>
    </submittedName>
</protein>
<dbReference type="InterPro" id="IPR010921">
    <property type="entry name" value="Trp_repressor/repl_initiator"/>
</dbReference>
<accession>A0A316WAK1</accession>
<proteinExistence type="predicted"/>